<dbReference type="GeneID" id="25472221"/>
<evidence type="ECO:0000256" key="1">
    <source>
        <dbReference type="SAM" id="MobiDB-lite"/>
    </source>
</evidence>
<evidence type="ECO:0000313" key="4">
    <source>
        <dbReference type="Proteomes" id="UP000030754"/>
    </source>
</evidence>
<protein>
    <recommendedName>
        <fullName evidence="2">AP5B1 C-terminal domain-containing protein</fullName>
    </recommendedName>
</protein>
<dbReference type="Proteomes" id="UP000030754">
    <property type="component" value="Unassembled WGS sequence"/>
</dbReference>
<dbReference type="Pfam" id="PF21590">
    <property type="entry name" value="AP5B1_C"/>
    <property type="match status" value="1"/>
</dbReference>
<organism evidence="3 4">
    <name type="scientific">Eimeria necatrix</name>
    <dbReference type="NCBI Taxonomy" id="51315"/>
    <lineage>
        <taxon>Eukaryota</taxon>
        <taxon>Sar</taxon>
        <taxon>Alveolata</taxon>
        <taxon>Apicomplexa</taxon>
        <taxon>Conoidasida</taxon>
        <taxon>Coccidia</taxon>
        <taxon>Eucoccidiorida</taxon>
        <taxon>Eimeriorina</taxon>
        <taxon>Eimeriidae</taxon>
        <taxon>Eimeria</taxon>
    </lineage>
</organism>
<reference evidence="3" key="1">
    <citation type="submission" date="2013-10" db="EMBL/GenBank/DDBJ databases">
        <title>Genomic analysis of the causative agents of coccidiosis in chickens.</title>
        <authorList>
            <person name="Reid A.J."/>
            <person name="Blake D."/>
            <person name="Billington K."/>
            <person name="Browne H."/>
            <person name="Dunn M."/>
            <person name="Hung S."/>
            <person name="Kawahara F."/>
            <person name="Miranda-Saavedra D."/>
            <person name="Mourier T."/>
            <person name="Nagra H."/>
            <person name="Otto T.D."/>
            <person name="Rawlings N."/>
            <person name="Sanchez A."/>
            <person name="Sanders M."/>
            <person name="Subramaniam C."/>
            <person name="Tay Y."/>
            <person name="Dear P."/>
            <person name="Doerig C."/>
            <person name="Gruber A."/>
            <person name="Parkinson J."/>
            <person name="Shirley M."/>
            <person name="Wan K.L."/>
            <person name="Berriman M."/>
            <person name="Tomley F."/>
            <person name="Pain A."/>
        </authorList>
    </citation>
    <scope>NUCLEOTIDE SEQUENCE [LARGE SCALE GENOMIC DNA]</scope>
    <source>
        <strain evidence="3">Houghton</strain>
    </source>
</reference>
<keyword evidence="4" id="KW-1185">Reference proteome</keyword>
<accession>U6MEB1</accession>
<dbReference type="InterPro" id="IPR048981">
    <property type="entry name" value="AP5B1_C"/>
</dbReference>
<evidence type="ECO:0000259" key="2">
    <source>
        <dbReference type="Pfam" id="PF21590"/>
    </source>
</evidence>
<dbReference type="InterPro" id="IPR038741">
    <property type="entry name" value="AP5B1"/>
</dbReference>
<dbReference type="PANTHER" id="PTHR34033">
    <property type="entry name" value="AP-5 COMPLEX SUBUNIT BETA-1"/>
    <property type="match status" value="1"/>
</dbReference>
<feature type="domain" description="AP5B1 C-terminal" evidence="2">
    <location>
        <begin position="502"/>
        <end position="546"/>
    </location>
</feature>
<dbReference type="PANTHER" id="PTHR34033:SF1">
    <property type="entry name" value="AP-5 COMPLEX SUBUNIT BETA-1"/>
    <property type="match status" value="1"/>
</dbReference>
<proteinExistence type="predicted"/>
<name>U6MEB1_9EIME</name>
<dbReference type="RefSeq" id="XP_013439904.1">
    <property type="nucleotide sequence ID" value="XM_013584450.1"/>
</dbReference>
<evidence type="ECO:0000313" key="3">
    <source>
        <dbReference type="EMBL" id="CDJ62542.1"/>
    </source>
</evidence>
<dbReference type="VEuPathDB" id="ToxoDB:ENH_00020480"/>
<dbReference type="AlphaFoldDB" id="U6MEB1"/>
<feature type="region of interest" description="Disordered" evidence="1">
    <location>
        <begin position="467"/>
        <end position="496"/>
    </location>
</feature>
<gene>
    <name evidence="3" type="ORF">ENH_00020480</name>
</gene>
<dbReference type="GO" id="GO:0016197">
    <property type="term" value="P:endosomal transport"/>
    <property type="evidence" value="ECO:0007669"/>
    <property type="project" value="InterPro"/>
</dbReference>
<dbReference type="GO" id="GO:0030119">
    <property type="term" value="C:AP-type membrane coat adaptor complex"/>
    <property type="evidence" value="ECO:0007669"/>
    <property type="project" value="TreeGrafter"/>
</dbReference>
<dbReference type="OrthoDB" id="646197at2759"/>
<reference evidence="3" key="2">
    <citation type="submission" date="2013-10" db="EMBL/GenBank/DDBJ databases">
        <authorList>
            <person name="Aslett M."/>
        </authorList>
    </citation>
    <scope>NUCLEOTIDE SEQUENCE [LARGE SCALE GENOMIC DNA]</scope>
    <source>
        <strain evidence="3">Houghton</strain>
    </source>
</reference>
<sequence>MSSVINRSYLCVCTDLMALCHSFLSANPHESAGFSVGCEQSAFFLTPKSPPGGLEGGLAEAHEAPTNPLQAELQDLDKQKACFEAVYNQMHGGPAIEALTYVRITPSDKEALPTGVCWGGPRELLQGPSAVAAYYNFLASHSFSVCLPFRLRAIGAPLSGVHKSLDGTGASAGAELGGAPSLSIWGSQGSFSLSALYSIELFFSHSPHYRPLHSVCIPFLQSPIAGPEAGPAVGSQAEAWSPLTKNEEKILQEASEDAFPFNYEIILKLEPLEPVPTVISVGVRFSDERGATYSGSLPPFSVSFQDLFLPVCAPPEFRAVLFDAIWKKTDTAKSVKTLDLKSTVVKQMIEMSLRPFLIEEDFSVETEAFDFCRDQYLHEDPEPLAEACEASSAAFALGAPPLGGATLAEEPSSPSVPESVSGQGALQGVDWQAAEVSQMAGNADTASFDVFLDDYFDGQVPYRDILKDSTDTERSVQGGLDAPSTEASGIPVQSPATGPQLDTMRALIFLPPRYHLLFKFTVSPKTTLVRCATDRWEALGYLDAFFSSCYALALSAGHPRGSLINGPPLKTPEKLASP</sequence>
<dbReference type="EMBL" id="HG722495">
    <property type="protein sequence ID" value="CDJ62542.1"/>
    <property type="molecule type" value="Genomic_DNA"/>
</dbReference>